<feature type="transmembrane region" description="Helical" evidence="1">
    <location>
        <begin position="368"/>
        <end position="387"/>
    </location>
</feature>
<feature type="transmembrane region" description="Helical" evidence="1">
    <location>
        <begin position="296"/>
        <end position="316"/>
    </location>
</feature>
<dbReference type="Proteomes" id="UP000231637">
    <property type="component" value="Chromosome"/>
</dbReference>
<protein>
    <submittedName>
        <fullName evidence="2">Putative membrane protein</fullName>
    </submittedName>
</protein>
<keyword evidence="1" id="KW-0812">Transmembrane</keyword>
<feature type="transmembrane region" description="Helical" evidence="1">
    <location>
        <begin position="142"/>
        <end position="159"/>
    </location>
</feature>
<gene>
    <name evidence="2" type="ORF">Ga0123462_0910</name>
</gene>
<feature type="transmembrane region" description="Helical" evidence="1">
    <location>
        <begin position="111"/>
        <end position="130"/>
    </location>
</feature>
<dbReference type="AlphaFoldDB" id="A0A2K8L697"/>
<keyword evidence="1" id="KW-1133">Transmembrane helix</keyword>
<dbReference type="Pfam" id="PF09852">
    <property type="entry name" value="DUF2079"/>
    <property type="match status" value="1"/>
</dbReference>
<feature type="transmembrane region" description="Helical" evidence="1">
    <location>
        <begin position="336"/>
        <end position="356"/>
    </location>
</feature>
<evidence type="ECO:0000313" key="2">
    <source>
        <dbReference type="EMBL" id="ATX81779.1"/>
    </source>
</evidence>
<sequence>MKLSKDQGIRDQKPAVAVADNRNVWRTSLWAAISFHFSLFIIIGLSRHWGFMTSINDLGTFDQVVWNTLNGNLLHTTINPFATSMVRLGIHFDPILFLFVPLYAITPSVEWFAIAQAAALALTAYPLFLLGTHIFQSEKSGFIWAVIYLVNPFLISAGAWDFHPITLAVPFMALALLATVKNRPVTLTLSCLILLACKEHMGLAVIGFAVLWWWLHRSWRVPTTLFALGAIHLVIVLAVIMPHFSPLGAHAMLGDELGQMSRYSWLGSSLTEVLRTLLTQPAFVWGQISQMGGLSYWGLLLLPFILFPTLGLPFLLPGVADLIANTLAANPMPRGMWSYHSATLIPPLAVAAMYGVKRLARWQDRFSIQELAGLVLITSVVTGYIYLPLPLIGAKNIWSPNHVLNLPDSDLQRVRSAAGDSTILSVQANIGAHFTQRQQIYIYPNKVDEVDAIILRLESPTTNIGKFQNHSTQGSRKGYQTWLDGHLQLDRTEYLASIECLLSNKEFGVQLWNDPWLVLSKDAETSPLEVISSLRELRTQWLIADDEYSSQLEVFNANVQTHGYCLVASRQ</sequence>
<name>A0A2K8L697_9PROT</name>
<dbReference type="InterPro" id="IPR018650">
    <property type="entry name" value="STSV1_Orf64"/>
</dbReference>
<organism evidence="2 3">
    <name type="scientific">Mariprofundus ferrinatatus</name>
    <dbReference type="NCBI Taxonomy" id="1921087"/>
    <lineage>
        <taxon>Bacteria</taxon>
        <taxon>Pseudomonadati</taxon>
        <taxon>Pseudomonadota</taxon>
        <taxon>Candidatius Mariprofundia</taxon>
        <taxon>Mariprofundales</taxon>
        <taxon>Mariprofundaceae</taxon>
        <taxon>Mariprofundus</taxon>
    </lineage>
</organism>
<feature type="transmembrane region" description="Helical" evidence="1">
    <location>
        <begin position="221"/>
        <end position="240"/>
    </location>
</feature>
<reference evidence="2 3" key="1">
    <citation type="submission" date="2016-12" db="EMBL/GenBank/DDBJ databases">
        <title>Isolation and genomic insights into novel planktonic Zetaproteobacteria from stratified waters of the Chesapeake Bay.</title>
        <authorList>
            <person name="McAllister S.M."/>
            <person name="Kato S."/>
            <person name="Chan C.S."/>
            <person name="Chiu B.K."/>
            <person name="Field E.K."/>
        </authorList>
    </citation>
    <scope>NUCLEOTIDE SEQUENCE [LARGE SCALE GENOMIC DNA]</scope>
    <source>
        <strain evidence="2 3">CP-8</strain>
    </source>
</reference>
<evidence type="ECO:0000313" key="3">
    <source>
        <dbReference type="Proteomes" id="UP000231637"/>
    </source>
</evidence>
<keyword evidence="1" id="KW-0472">Membrane</keyword>
<dbReference type="RefSeq" id="WP_100265201.1">
    <property type="nucleotide sequence ID" value="NZ_CP018800.1"/>
</dbReference>
<feature type="transmembrane region" description="Helical" evidence="1">
    <location>
        <begin position="28"/>
        <end position="45"/>
    </location>
</feature>
<feature type="transmembrane region" description="Helical" evidence="1">
    <location>
        <begin position="192"/>
        <end position="215"/>
    </location>
</feature>
<dbReference type="KEGG" id="mfn:Ga0123462_0910"/>
<accession>A0A2K8L697</accession>
<dbReference type="OrthoDB" id="5240834at2"/>
<keyword evidence="3" id="KW-1185">Reference proteome</keyword>
<dbReference type="EMBL" id="CP018800">
    <property type="protein sequence ID" value="ATX81779.1"/>
    <property type="molecule type" value="Genomic_DNA"/>
</dbReference>
<evidence type="ECO:0000256" key="1">
    <source>
        <dbReference type="SAM" id="Phobius"/>
    </source>
</evidence>
<proteinExistence type="predicted"/>